<keyword evidence="4" id="KW-1185">Reference proteome</keyword>
<dbReference type="PANTHER" id="PTHR33713:SF6">
    <property type="entry name" value="ANTITOXIN YEFM"/>
    <property type="match status" value="1"/>
</dbReference>
<comment type="function">
    <text evidence="2">Antitoxin component of a type II toxin-antitoxin (TA) system.</text>
</comment>
<organism evidence="3 4">
    <name type="scientific">Selenomonas sputigena</name>
    <dbReference type="NCBI Taxonomy" id="69823"/>
    <lineage>
        <taxon>Bacteria</taxon>
        <taxon>Bacillati</taxon>
        <taxon>Bacillota</taxon>
        <taxon>Negativicutes</taxon>
        <taxon>Selenomonadales</taxon>
        <taxon>Selenomonadaceae</taxon>
        <taxon>Selenomonas</taxon>
    </lineage>
</organism>
<gene>
    <name evidence="3" type="ORF">QCO44_09140</name>
</gene>
<evidence type="ECO:0000313" key="3">
    <source>
        <dbReference type="EMBL" id="MEX5285794.1"/>
    </source>
</evidence>
<evidence type="ECO:0000256" key="2">
    <source>
        <dbReference type="RuleBase" id="RU362080"/>
    </source>
</evidence>
<sequence length="90" mass="10228">MVAVNYSTLRSHLKTYCDRATDDAETIIITRKNEKNLVMMGMDTYNNLMENVFLMKNAANRQHILNGIHELEASATVTKSVAEMAKLLHE</sequence>
<dbReference type="Pfam" id="PF02604">
    <property type="entry name" value="PhdYeFM_antitox"/>
    <property type="match status" value="1"/>
</dbReference>
<dbReference type="InterPro" id="IPR036165">
    <property type="entry name" value="YefM-like_sf"/>
</dbReference>
<dbReference type="Proteomes" id="UP001559623">
    <property type="component" value="Unassembled WGS sequence"/>
</dbReference>
<dbReference type="EMBL" id="JARVLH010000006">
    <property type="protein sequence ID" value="MEX5285794.1"/>
    <property type="molecule type" value="Genomic_DNA"/>
</dbReference>
<evidence type="ECO:0000256" key="1">
    <source>
        <dbReference type="ARBA" id="ARBA00009981"/>
    </source>
</evidence>
<dbReference type="RefSeq" id="WP_368847521.1">
    <property type="nucleotide sequence ID" value="NZ_CP194411.1"/>
</dbReference>
<dbReference type="InterPro" id="IPR051405">
    <property type="entry name" value="phD/YefM_antitoxin"/>
</dbReference>
<dbReference type="NCBIfam" id="TIGR01552">
    <property type="entry name" value="phd_fam"/>
    <property type="match status" value="1"/>
</dbReference>
<dbReference type="Gene3D" id="3.40.1620.10">
    <property type="entry name" value="YefM-like domain"/>
    <property type="match status" value="1"/>
</dbReference>
<proteinExistence type="inferred from homology"/>
<evidence type="ECO:0000313" key="4">
    <source>
        <dbReference type="Proteomes" id="UP001559623"/>
    </source>
</evidence>
<dbReference type="Gene3D" id="1.10.1220.170">
    <property type="match status" value="1"/>
</dbReference>
<comment type="similarity">
    <text evidence="1 2">Belongs to the phD/YefM antitoxin family.</text>
</comment>
<dbReference type="PANTHER" id="PTHR33713">
    <property type="entry name" value="ANTITOXIN YAFN-RELATED"/>
    <property type="match status" value="1"/>
</dbReference>
<comment type="caution">
    <text evidence="3">The sequence shown here is derived from an EMBL/GenBank/DDBJ whole genome shotgun (WGS) entry which is preliminary data.</text>
</comment>
<accession>A0ABV3X6H7</accession>
<dbReference type="SUPFAM" id="SSF143120">
    <property type="entry name" value="YefM-like"/>
    <property type="match status" value="1"/>
</dbReference>
<reference evidence="3 4" key="1">
    <citation type="submission" date="2023-04" db="EMBL/GenBank/DDBJ databases">
        <title>Genome Sequence of Selenomonas sputigena ATCC 33150.</title>
        <authorList>
            <person name="Miller D.P."/>
            <person name="Anvari S."/>
            <person name="Polson S.W."/>
            <person name="Macdonald M."/>
            <person name="Mcdowell J.V."/>
        </authorList>
    </citation>
    <scope>NUCLEOTIDE SEQUENCE [LARGE SCALE GENOMIC DNA]</scope>
    <source>
        <strain evidence="3 4">ATCC 33150</strain>
    </source>
</reference>
<dbReference type="InterPro" id="IPR006442">
    <property type="entry name" value="Antitoxin_Phd/YefM"/>
</dbReference>
<name>A0ABV3X6H7_9FIRM</name>
<protein>
    <recommendedName>
        <fullName evidence="2">Antitoxin</fullName>
    </recommendedName>
</protein>